<gene>
    <name evidence="2" type="ORF">MELLADRAFT_103192</name>
</gene>
<feature type="compositionally biased region" description="Low complexity" evidence="1">
    <location>
        <begin position="17"/>
        <end position="27"/>
    </location>
</feature>
<dbReference type="Proteomes" id="UP000001072">
    <property type="component" value="Unassembled WGS sequence"/>
</dbReference>
<dbReference type="OrthoDB" id="8062037at2759"/>
<dbReference type="VEuPathDB" id="FungiDB:MELLADRAFT_103192"/>
<protein>
    <submittedName>
        <fullName evidence="2">Uncharacterized protein</fullName>
    </submittedName>
</protein>
<dbReference type="KEGG" id="mlr:MELLADRAFT_103192"/>
<evidence type="ECO:0000313" key="3">
    <source>
        <dbReference type="Proteomes" id="UP000001072"/>
    </source>
</evidence>
<feature type="region of interest" description="Disordered" evidence="1">
    <location>
        <begin position="1"/>
        <end position="56"/>
    </location>
</feature>
<dbReference type="HOGENOM" id="CLU_440095_0_0_1"/>
<feature type="compositionally biased region" description="Acidic residues" evidence="1">
    <location>
        <begin position="1"/>
        <end position="11"/>
    </location>
</feature>
<reference evidence="3" key="1">
    <citation type="journal article" date="2011" name="Proc. Natl. Acad. Sci. U.S.A.">
        <title>Obligate biotrophy features unraveled by the genomic analysis of rust fungi.</title>
        <authorList>
            <person name="Duplessis S."/>
            <person name="Cuomo C.A."/>
            <person name="Lin Y.-C."/>
            <person name="Aerts A."/>
            <person name="Tisserant E."/>
            <person name="Veneault-Fourrey C."/>
            <person name="Joly D.L."/>
            <person name="Hacquard S."/>
            <person name="Amselem J."/>
            <person name="Cantarel B.L."/>
            <person name="Chiu R."/>
            <person name="Coutinho P.M."/>
            <person name="Feau N."/>
            <person name="Field M."/>
            <person name="Frey P."/>
            <person name="Gelhaye E."/>
            <person name="Goldberg J."/>
            <person name="Grabherr M.G."/>
            <person name="Kodira C.D."/>
            <person name="Kohler A."/>
            <person name="Kuees U."/>
            <person name="Lindquist E.A."/>
            <person name="Lucas S.M."/>
            <person name="Mago R."/>
            <person name="Mauceli E."/>
            <person name="Morin E."/>
            <person name="Murat C."/>
            <person name="Pangilinan J.L."/>
            <person name="Park R."/>
            <person name="Pearson M."/>
            <person name="Quesneville H."/>
            <person name="Rouhier N."/>
            <person name="Sakthikumar S."/>
            <person name="Salamov A.A."/>
            <person name="Schmutz J."/>
            <person name="Selles B."/>
            <person name="Shapiro H."/>
            <person name="Tanguay P."/>
            <person name="Tuskan G.A."/>
            <person name="Henrissat B."/>
            <person name="Van de Peer Y."/>
            <person name="Rouze P."/>
            <person name="Ellis J.G."/>
            <person name="Dodds P.N."/>
            <person name="Schein J.E."/>
            <person name="Zhong S."/>
            <person name="Hamelin R.C."/>
            <person name="Grigoriev I.V."/>
            <person name="Szabo L.J."/>
            <person name="Martin F."/>
        </authorList>
    </citation>
    <scope>NUCLEOTIDE SEQUENCE [LARGE SCALE GENOMIC DNA]</scope>
    <source>
        <strain evidence="3">98AG31 / pathotype 3-4-7</strain>
    </source>
</reference>
<dbReference type="Gene3D" id="3.30.40.10">
    <property type="entry name" value="Zinc/RING finger domain, C3HC4 (zinc finger)"/>
    <property type="match status" value="1"/>
</dbReference>
<keyword evidence="3" id="KW-1185">Reference proteome</keyword>
<dbReference type="InParanoid" id="F4RAV3"/>
<dbReference type="InterPro" id="IPR013083">
    <property type="entry name" value="Znf_RING/FYVE/PHD"/>
</dbReference>
<dbReference type="AlphaFoldDB" id="F4RAV3"/>
<dbReference type="GeneID" id="18921894"/>
<dbReference type="EMBL" id="GL883094">
    <property type="protein sequence ID" value="EGG10713.1"/>
    <property type="molecule type" value="Genomic_DNA"/>
</dbReference>
<dbReference type="RefSeq" id="XP_007406182.1">
    <property type="nucleotide sequence ID" value="XM_007406120.1"/>
</dbReference>
<name>F4RAV3_MELLP</name>
<evidence type="ECO:0000313" key="2">
    <source>
        <dbReference type="EMBL" id="EGG10713.1"/>
    </source>
</evidence>
<accession>F4RAV3</accession>
<sequence length="621" mass="70567">MIGSLDDDDNDLSQLFPPSIISPGSSPRYLPDHEYESDEEPEYRASTHNPLHTPRHFGVPLLHGGGALSGRALFNRPATLVSPGAEISRPSLKIPRVFGLLDKTGTITPQLEKSTTTSRTDSKIDWSERVKDAEALLKLAPTVTQKTKNQKLQKLAESTFFYDFIANLILMKENIGGSMRNFPSTCGGVSSCKQNIKSMLEVLEEDYLEFRERVWILGLLKGIQPKLSIQDGTLIHSSFQDGSLSRGEFELLLNQSANLAASAIQLWKEDGNQIEEDPMILESFERVELYLKLYEYLKATKSQKNSPEFITIYNTLCQASGPIPKENLLVLVKKCQLQMVHEDITEVEIIPIYHIMKHLQKHYKEVIKNLGDEIVIDPIFESMYASLKEDFEYQEKVQLDVKAFFGKGNGDLYMENLVAPFIGCSKVDLKHYDYVLNSLRAYEDELGKSNPQDAHKITRYIGDKQEIIRILSKASDHIEGAKEYMNQHIPALDNLSKSDPEYLHKTTIYTSNDNDAIGAVRKASDNIDGARKLMKPESPTLANDHMDCDSNHVSQVENKGEDKEETCSICLQDFLDGQCLLKLDCSEKHLYHRECLEVRYSDHLYKYFHLYMWTSPLILNL</sequence>
<dbReference type="SUPFAM" id="SSF57850">
    <property type="entry name" value="RING/U-box"/>
    <property type="match status" value="1"/>
</dbReference>
<organism evidence="3">
    <name type="scientific">Melampsora larici-populina (strain 98AG31 / pathotype 3-4-7)</name>
    <name type="common">Poplar leaf rust fungus</name>
    <dbReference type="NCBI Taxonomy" id="747676"/>
    <lineage>
        <taxon>Eukaryota</taxon>
        <taxon>Fungi</taxon>
        <taxon>Dikarya</taxon>
        <taxon>Basidiomycota</taxon>
        <taxon>Pucciniomycotina</taxon>
        <taxon>Pucciniomycetes</taxon>
        <taxon>Pucciniales</taxon>
        <taxon>Melampsoraceae</taxon>
        <taxon>Melampsora</taxon>
    </lineage>
</organism>
<proteinExistence type="predicted"/>
<evidence type="ECO:0000256" key="1">
    <source>
        <dbReference type="SAM" id="MobiDB-lite"/>
    </source>
</evidence>